<gene>
    <name evidence="2" type="ORF">PGTUg99_030377</name>
</gene>
<organism evidence="2 3">
    <name type="scientific">Puccinia graminis f. sp. tritici</name>
    <dbReference type="NCBI Taxonomy" id="56615"/>
    <lineage>
        <taxon>Eukaryota</taxon>
        <taxon>Fungi</taxon>
        <taxon>Dikarya</taxon>
        <taxon>Basidiomycota</taxon>
        <taxon>Pucciniomycotina</taxon>
        <taxon>Pucciniomycetes</taxon>
        <taxon>Pucciniales</taxon>
        <taxon>Pucciniaceae</taxon>
        <taxon>Puccinia</taxon>
    </lineage>
</organism>
<protein>
    <recommendedName>
        <fullName evidence="4">Secreted protein</fullName>
    </recommendedName>
</protein>
<comment type="caution">
    <text evidence="2">The sequence shown here is derived from an EMBL/GenBank/DDBJ whole genome shotgun (WGS) entry which is preliminary data.</text>
</comment>
<proteinExistence type="predicted"/>
<dbReference type="Proteomes" id="UP000325313">
    <property type="component" value="Unassembled WGS sequence"/>
</dbReference>
<dbReference type="EMBL" id="VDEP01000507">
    <property type="protein sequence ID" value="KAA1067274.1"/>
    <property type="molecule type" value="Genomic_DNA"/>
</dbReference>
<reference evidence="2 3" key="1">
    <citation type="submission" date="2019-05" db="EMBL/GenBank/DDBJ databases">
        <title>Emergence of the Ug99 lineage of the wheat stem rust pathogen through somatic hybridization.</title>
        <authorList>
            <person name="Li F."/>
            <person name="Upadhyaya N.M."/>
            <person name="Sperschneider J."/>
            <person name="Matny O."/>
            <person name="Nguyen-Phuc H."/>
            <person name="Mago R."/>
            <person name="Raley C."/>
            <person name="Miller M.E."/>
            <person name="Silverstein K.A.T."/>
            <person name="Henningsen E."/>
            <person name="Hirsch C.D."/>
            <person name="Visser B."/>
            <person name="Pretorius Z.A."/>
            <person name="Steffenson B.J."/>
            <person name="Schwessinger B."/>
            <person name="Dodds P.N."/>
            <person name="Figueroa M."/>
        </authorList>
    </citation>
    <scope>NUCLEOTIDE SEQUENCE [LARGE SCALE GENOMIC DNA]</scope>
    <source>
        <strain evidence="2 3">Ug99</strain>
    </source>
</reference>
<accession>A0A5B0LUM0</accession>
<keyword evidence="1" id="KW-0732">Signal</keyword>
<sequence length="96" mass="10677">MAHLALTLIVLISFHSGLLAVSRQRCETIFAPHSGDEYTCMNAREVRFLCGVNSCSSDGLKSAKKLGTNTWFRCTWSKQSPFNAHRPTCDSCRPDP</sequence>
<feature type="signal peptide" evidence="1">
    <location>
        <begin position="1"/>
        <end position="20"/>
    </location>
</feature>
<evidence type="ECO:0000313" key="3">
    <source>
        <dbReference type="Proteomes" id="UP000325313"/>
    </source>
</evidence>
<dbReference type="AlphaFoldDB" id="A0A5B0LUM0"/>
<evidence type="ECO:0000256" key="1">
    <source>
        <dbReference type="SAM" id="SignalP"/>
    </source>
</evidence>
<name>A0A5B0LUM0_PUCGR</name>
<evidence type="ECO:0008006" key="4">
    <source>
        <dbReference type="Google" id="ProtNLM"/>
    </source>
</evidence>
<feature type="chain" id="PRO_5022800399" description="Secreted protein" evidence="1">
    <location>
        <begin position="21"/>
        <end position="96"/>
    </location>
</feature>
<evidence type="ECO:0000313" key="2">
    <source>
        <dbReference type="EMBL" id="KAA1067274.1"/>
    </source>
</evidence>